<sequence length="86" mass="9248">MLRIVRFGAFGALCLAVWFAVLSQDLGQYRRSALLAPLLPPVLLGLYMLALLVYGVLTFRTVPEAAAALQEDITAAKSDLASRGVI</sequence>
<comment type="function">
    <text evidence="7">Stabilizer subunit of the dolichol-phosphate mannose (DPM) synthase complex; tethers catalytic subunit to the ER.</text>
</comment>
<dbReference type="Pfam" id="PF08285">
    <property type="entry name" value="DPM3"/>
    <property type="match status" value="1"/>
</dbReference>
<dbReference type="PANTHER" id="PTHR16433:SF0">
    <property type="entry name" value="DOLICHOL-PHOSPHATE MANNOSYLTRANSFERASE SUBUNIT 3"/>
    <property type="match status" value="1"/>
</dbReference>
<keyword evidence="5 7" id="KW-1133">Transmembrane helix</keyword>
<organism evidence="8 9">
    <name type="scientific">Apatococcus lobatus</name>
    <dbReference type="NCBI Taxonomy" id="904363"/>
    <lineage>
        <taxon>Eukaryota</taxon>
        <taxon>Viridiplantae</taxon>
        <taxon>Chlorophyta</taxon>
        <taxon>core chlorophytes</taxon>
        <taxon>Trebouxiophyceae</taxon>
        <taxon>Chlorellales</taxon>
        <taxon>Chlorellaceae</taxon>
        <taxon>Apatococcus</taxon>
    </lineage>
</organism>
<evidence type="ECO:0000256" key="2">
    <source>
        <dbReference type="ARBA" id="ARBA00010430"/>
    </source>
</evidence>
<dbReference type="EMBL" id="JALJOS010000022">
    <property type="protein sequence ID" value="KAK9826060.1"/>
    <property type="molecule type" value="Genomic_DNA"/>
</dbReference>
<comment type="similarity">
    <text evidence="2 7">Belongs to the DPM3 family.</text>
</comment>
<dbReference type="InterPro" id="IPR013174">
    <property type="entry name" value="DPM3"/>
</dbReference>
<evidence type="ECO:0000256" key="6">
    <source>
        <dbReference type="ARBA" id="ARBA00023136"/>
    </source>
</evidence>
<accession>A0AAW1QX36</accession>
<gene>
    <name evidence="8" type="ORF">WJX74_008895</name>
</gene>
<protein>
    <recommendedName>
        <fullName evidence="7">Dolichol-phosphate mannosyltransferase subunit 3</fullName>
    </recommendedName>
</protein>
<evidence type="ECO:0000256" key="3">
    <source>
        <dbReference type="ARBA" id="ARBA00022692"/>
    </source>
</evidence>
<evidence type="ECO:0000313" key="8">
    <source>
        <dbReference type="EMBL" id="KAK9826060.1"/>
    </source>
</evidence>
<dbReference type="GO" id="GO:0033185">
    <property type="term" value="C:dolichol-phosphate-mannose synthase complex"/>
    <property type="evidence" value="ECO:0007669"/>
    <property type="project" value="TreeGrafter"/>
</dbReference>
<comment type="subunit">
    <text evidence="7">Component of the dolichol-phosphate mannose (DPM) synthase complex.</text>
</comment>
<dbReference type="GO" id="GO:0005789">
    <property type="term" value="C:endoplasmic reticulum membrane"/>
    <property type="evidence" value="ECO:0007669"/>
    <property type="project" value="UniProtKB-SubCell"/>
</dbReference>
<dbReference type="GO" id="GO:0006506">
    <property type="term" value="P:GPI anchor biosynthetic process"/>
    <property type="evidence" value="ECO:0007669"/>
    <property type="project" value="TreeGrafter"/>
</dbReference>
<comment type="pathway">
    <text evidence="7">Protein modification; protein glycosylation.</text>
</comment>
<keyword evidence="4 7" id="KW-0256">Endoplasmic reticulum</keyword>
<feature type="transmembrane region" description="Helical" evidence="7">
    <location>
        <begin position="33"/>
        <end position="57"/>
    </location>
</feature>
<keyword evidence="3 7" id="KW-0812">Transmembrane</keyword>
<dbReference type="Proteomes" id="UP001438707">
    <property type="component" value="Unassembled WGS sequence"/>
</dbReference>
<comment type="subcellular location">
    <subcellularLocation>
        <location evidence="1 7">Endoplasmic reticulum membrane</location>
        <topology evidence="1 7">Multi-pass membrane protein</topology>
    </subcellularLocation>
</comment>
<evidence type="ECO:0000256" key="5">
    <source>
        <dbReference type="ARBA" id="ARBA00022989"/>
    </source>
</evidence>
<proteinExistence type="inferred from homology"/>
<evidence type="ECO:0000256" key="7">
    <source>
        <dbReference type="RuleBase" id="RU365085"/>
    </source>
</evidence>
<name>A0AAW1QX36_9CHLO</name>
<evidence type="ECO:0000256" key="4">
    <source>
        <dbReference type="ARBA" id="ARBA00022824"/>
    </source>
</evidence>
<evidence type="ECO:0000313" key="9">
    <source>
        <dbReference type="Proteomes" id="UP001438707"/>
    </source>
</evidence>
<keyword evidence="9" id="KW-1185">Reference proteome</keyword>
<comment type="caution">
    <text evidence="8">The sequence shown here is derived from an EMBL/GenBank/DDBJ whole genome shotgun (WGS) entry which is preliminary data.</text>
</comment>
<comment type="caution">
    <text evidence="7">Lacks conserved residue(s) required for the propagation of feature annotation.</text>
</comment>
<keyword evidence="6 7" id="KW-0472">Membrane</keyword>
<dbReference type="AlphaFoldDB" id="A0AAW1QX36"/>
<reference evidence="8 9" key="1">
    <citation type="journal article" date="2024" name="Nat. Commun.">
        <title>Phylogenomics reveals the evolutionary origins of lichenization in chlorophyte algae.</title>
        <authorList>
            <person name="Puginier C."/>
            <person name="Libourel C."/>
            <person name="Otte J."/>
            <person name="Skaloud P."/>
            <person name="Haon M."/>
            <person name="Grisel S."/>
            <person name="Petersen M."/>
            <person name="Berrin J.G."/>
            <person name="Delaux P.M."/>
            <person name="Dal Grande F."/>
            <person name="Keller J."/>
        </authorList>
    </citation>
    <scope>NUCLEOTIDE SEQUENCE [LARGE SCALE GENOMIC DNA]</scope>
    <source>
        <strain evidence="8 9">SAG 2145</strain>
    </source>
</reference>
<evidence type="ECO:0000256" key="1">
    <source>
        <dbReference type="ARBA" id="ARBA00004477"/>
    </source>
</evidence>
<dbReference type="PANTHER" id="PTHR16433">
    <property type="entry name" value="DOLICHOL-PHOSPHATE MANNOSYLTRANSFERASE SUBUNIT 3"/>
    <property type="match status" value="1"/>
</dbReference>